<proteinExistence type="predicted"/>
<name>A0ACB8WWT0_9TELE</name>
<accession>A0ACB8WWT0</accession>
<gene>
    <name evidence="1" type="ORF">L3Q82_007021</name>
</gene>
<evidence type="ECO:0000313" key="1">
    <source>
        <dbReference type="EMBL" id="KAI3372166.1"/>
    </source>
</evidence>
<dbReference type="EMBL" id="CM041535">
    <property type="protein sequence ID" value="KAI3372166.1"/>
    <property type="molecule type" value="Genomic_DNA"/>
</dbReference>
<organism evidence="1 2">
    <name type="scientific">Scortum barcoo</name>
    <name type="common">barcoo grunter</name>
    <dbReference type="NCBI Taxonomy" id="214431"/>
    <lineage>
        <taxon>Eukaryota</taxon>
        <taxon>Metazoa</taxon>
        <taxon>Chordata</taxon>
        <taxon>Craniata</taxon>
        <taxon>Vertebrata</taxon>
        <taxon>Euteleostomi</taxon>
        <taxon>Actinopterygii</taxon>
        <taxon>Neopterygii</taxon>
        <taxon>Teleostei</taxon>
        <taxon>Neoteleostei</taxon>
        <taxon>Acanthomorphata</taxon>
        <taxon>Eupercaria</taxon>
        <taxon>Centrarchiformes</taxon>
        <taxon>Terapontoidei</taxon>
        <taxon>Terapontidae</taxon>
        <taxon>Scortum</taxon>
    </lineage>
</organism>
<sequence>MEDVVLHYQPGAAAGLCSLLEKTEKLLESFPCRTPPVFAPWFPAATDRHLPIRPAKPAPVITCSGVLVSDSEPRSHTEQNKPQSSAGDERPRGHRPSETNRTPDSPQKHKDGVAETSNRRLLEVTGPSSVKHKDCRSATDSPVKRSWSVFAQRRVSLQCVQTPSKQFQHTMSVHKLDLRQRAKWVIGQHNCGAARDIEQPYCAVTMSSEGFQYRALYDYKKEREEDIDLHVGDMLLVSKGALLGLGCSNGAEERPSEIGWLPGFNETTQEKGDFPGTYVEFIGRKRMSPPTPKPRPPRPPSAASARTDSESEGFVLPDLPEQFGPPDTAPALLSRLMEAVETKGLDSPALYRSLSEGSLDTRQLADTDLEQLDVSSLCDGVVRFLQDLPGPVLPSSLQADMIHAVQEVRDLEDCAQVLRGVACSPTCPAQYGLTLLSVKSECSLDPLVQVLEVLITSEVNMNQAAPEVLKGLEANMEREEEGRAEAEPVRGRDKILCYINMQSPALPPKPVKSSTPAASSSFNNSISLQDALRVCREEVNEKLRDTADGTFLVRDASTKMHGDYTLTLRKGGNNKLIKIFHREGKYGFSDPLTFSSVVELINHYRHESLAQYNPKLDVKLLYPVSKHQQDQVVKEDSIEAVGKKLHEYHLQYQEKNREYDRLYEEYTRTSQEIQMKRTAIEAFNETIKIFEEQCQTQERFSKEYIEKFRREGNDKEIQRCLQYEPGIMENYDKLKSRISEIVDSKRHLEVDLKKQAADYREIDKKMNSIKPDLIQLRKTRDQYLMWLTQKGVRQRKLNEWLGLKNETTEDEYSMVEDEEDLPHHDERLWRLGNINRNQAESLLRGKRDGTFLVRDSSKPGCYACSVVVDGEVKHCVINKTSTGFGFAEPYNLYGSLKELVLHYQHTSLVQHNDSLNVTLAFPVYSQQRR</sequence>
<reference evidence="1" key="1">
    <citation type="submission" date="2022-04" db="EMBL/GenBank/DDBJ databases">
        <title>Jade perch genome.</title>
        <authorList>
            <person name="Chao B."/>
        </authorList>
    </citation>
    <scope>NUCLEOTIDE SEQUENCE</scope>
    <source>
        <strain evidence="1">CB-2022</strain>
    </source>
</reference>
<dbReference type="Proteomes" id="UP000831701">
    <property type="component" value="Chromosome 5"/>
</dbReference>
<protein>
    <submittedName>
        <fullName evidence="1">Uncharacterized protein</fullName>
    </submittedName>
</protein>
<comment type="caution">
    <text evidence="1">The sequence shown here is derived from an EMBL/GenBank/DDBJ whole genome shotgun (WGS) entry which is preliminary data.</text>
</comment>
<keyword evidence="2" id="KW-1185">Reference proteome</keyword>
<evidence type="ECO:0000313" key="2">
    <source>
        <dbReference type="Proteomes" id="UP000831701"/>
    </source>
</evidence>